<feature type="non-terminal residue" evidence="1">
    <location>
        <position position="1"/>
    </location>
</feature>
<dbReference type="AlphaFoldDB" id="X1CHP9"/>
<gene>
    <name evidence="1" type="ORF">S01H4_38986</name>
</gene>
<sequence>WSDGTTVGIDTIINDMSFPTTGVAVIGGEDTGSDHVWRSTDGGDNWVAASTSPGDPVLAIDMFNATTGFAVDDTDKIWKTTDGGDVWVDTTHTVAVTPTTKATRLCALSASTFVLFQSNVPEYYGGTGNSTALIGGFCDATGANGGCTGWVKLANDNYFALGAVFALKLTLWRSSTFISDNNIISSPIGAVTTNTTVQTSSISEGADNEVIFLTDSDSGSGVLGKLKDITNL</sequence>
<dbReference type="Gene3D" id="2.130.10.10">
    <property type="entry name" value="YVTN repeat-like/Quinoprotein amine dehydrogenase"/>
    <property type="match status" value="1"/>
</dbReference>
<dbReference type="InterPro" id="IPR015943">
    <property type="entry name" value="WD40/YVTN_repeat-like_dom_sf"/>
</dbReference>
<protein>
    <recommendedName>
        <fullName evidence="2">Photosynthesis system II assembly factor Ycf48/Hcf136-like domain-containing protein</fullName>
    </recommendedName>
</protein>
<comment type="caution">
    <text evidence="1">The sequence shown here is derived from an EMBL/GenBank/DDBJ whole genome shotgun (WGS) entry which is preliminary data.</text>
</comment>
<evidence type="ECO:0000313" key="1">
    <source>
        <dbReference type="EMBL" id="GAG95788.1"/>
    </source>
</evidence>
<accession>X1CHP9</accession>
<dbReference type="EMBL" id="BART01021071">
    <property type="protein sequence ID" value="GAG95788.1"/>
    <property type="molecule type" value="Genomic_DNA"/>
</dbReference>
<organism evidence="1">
    <name type="scientific">marine sediment metagenome</name>
    <dbReference type="NCBI Taxonomy" id="412755"/>
    <lineage>
        <taxon>unclassified sequences</taxon>
        <taxon>metagenomes</taxon>
        <taxon>ecological metagenomes</taxon>
    </lineage>
</organism>
<reference evidence="1" key="1">
    <citation type="journal article" date="2014" name="Front. Microbiol.">
        <title>High frequency of phylogenetically diverse reductive dehalogenase-homologous genes in deep subseafloor sedimentary metagenomes.</title>
        <authorList>
            <person name="Kawai M."/>
            <person name="Futagami T."/>
            <person name="Toyoda A."/>
            <person name="Takaki Y."/>
            <person name="Nishi S."/>
            <person name="Hori S."/>
            <person name="Arai W."/>
            <person name="Tsubouchi T."/>
            <person name="Morono Y."/>
            <person name="Uchiyama I."/>
            <person name="Ito T."/>
            <person name="Fujiyama A."/>
            <person name="Inagaki F."/>
            <person name="Takami H."/>
        </authorList>
    </citation>
    <scope>NUCLEOTIDE SEQUENCE</scope>
    <source>
        <strain evidence="1">Expedition CK06-06</strain>
    </source>
</reference>
<evidence type="ECO:0008006" key="2">
    <source>
        <dbReference type="Google" id="ProtNLM"/>
    </source>
</evidence>
<dbReference type="SUPFAM" id="SSF110296">
    <property type="entry name" value="Oligoxyloglucan reducing end-specific cellobiohydrolase"/>
    <property type="match status" value="1"/>
</dbReference>
<proteinExistence type="predicted"/>
<name>X1CHP9_9ZZZZ</name>